<protein>
    <submittedName>
        <fullName evidence="1">Uncharacterized protein</fullName>
    </submittedName>
</protein>
<evidence type="ECO:0000313" key="1">
    <source>
        <dbReference type="EMBL" id="BBZ16931.1"/>
    </source>
</evidence>
<dbReference type="EMBL" id="AP022608">
    <property type="protein sequence ID" value="BBZ16931.1"/>
    <property type="molecule type" value="Genomic_DNA"/>
</dbReference>
<dbReference type="KEGG" id="mgad:MGAD_12660"/>
<reference evidence="1 2" key="1">
    <citation type="journal article" date="2019" name="Emerg. Microbes Infect.">
        <title>Comprehensive subspecies identification of 175 nontuberculous mycobacteria species based on 7547 genomic profiles.</title>
        <authorList>
            <person name="Matsumoto Y."/>
            <person name="Kinjo T."/>
            <person name="Motooka D."/>
            <person name="Nabeya D."/>
            <person name="Jung N."/>
            <person name="Uechi K."/>
            <person name="Horii T."/>
            <person name="Iida T."/>
            <person name="Fujita J."/>
            <person name="Nakamura S."/>
        </authorList>
    </citation>
    <scope>NUCLEOTIDE SEQUENCE [LARGE SCALE GENOMIC DNA]</scope>
    <source>
        <strain evidence="1 2">JCM 12688</strain>
    </source>
</reference>
<name>A0A7I7WK47_MYCGU</name>
<gene>
    <name evidence="1" type="ORF">MGAD_12660</name>
</gene>
<organism evidence="1 2">
    <name type="scientific">Mycolicibacterium gadium</name>
    <name type="common">Mycobacterium gadium</name>
    <dbReference type="NCBI Taxonomy" id="1794"/>
    <lineage>
        <taxon>Bacteria</taxon>
        <taxon>Bacillati</taxon>
        <taxon>Actinomycetota</taxon>
        <taxon>Actinomycetes</taxon>
        <taxon>Mycobacteriales</taxon>
        <taxon>Mycobacteriaceae</taxon>
        <taxon>Mycolicibacterium</taxon>
    </lineage>
</organism>
<dbReference type="RefSeq" id="WP_163685708.1">
    <property type="nucleotide sequence ID" value="NZ_AP022608.1"/>
</dbReference>
<dbReference type="Proteomes" id="UP000466187">
    <property type="component" value="Chromosome"/>
</dbReference>
<evidence type="ECO:0000313" key="2">
    <source>
        <dbReference type="Proteomes" id="UP000466187"/>
    </source>
</evidence>
<sequence length="184" mass="21213">MGAPQDWAPYSSMDEAAKVYLRDPELALDQLRSVIDLPAIKSFIMSRGFNDGSWGDTDENPLWQEVVLTDGHRLIIWRADDESSIVDDRERRVLNASVRTILLSTITDHVLTTEYEALDDGTRRLSEVRLRMYTQLVTRSRQKSVTETDIYCESFRYYKSVDNGGLAQMQRLLQFGRVLSRCIE</sequence>
<accession>A0A7I7WK47</accession>
<dbReference type="AlphaFoldDB" id="A0A7I7WK47"/>
<proteinExistence type="predicted"/>